<reference evidence="1" key="1">
    <citation type="submission" date="2022-07" db="EMBL/GenBank/DDBJ databases">
        <title>Enhanced cultured diversity of the mouse gut microbiota enables custom-made synthetic communities.</title>
        <authorList>
            <person name="Afrizal A."/>
        </authorList>
    </citation>
    <scope>NUCLEOTIDE SEQUENCE</scope>
    <source>
        <strain evidence="1">DSM 28593</strain>
    </source>
</reference>
<dbReference type="EMBL" id="JANKAS010000001">
    <property type="protein sequence ID" value="MCR1897734.1"/>
    <property type="molecule type" value="Genomic_DNA"/>
</dbReference>
<comment type="caution">
    <text evidence="1">The sequence shown here is derived from an EMBL/GenBank/DDBJ whole genome shotgun (WGS) entry which is preliminary data.</text>
</comment>
<keyword evidence="2" id="KW-1185">Reference proteome</keyword>
<proteinExistence type="predicted"/>
<gene>
    <name evidence="1" type="ORF">NSA47_01860</name>
</gene>
<dbReference type="RefSeq" id="WP_257529152.1">
    <property type="nucleotide sequence ID" value="NZ_JANKAS010000001.1"/>
</dbReference>
<sequence length="149" mass="17828">MQYYSIPFYYYQVLYELRFWVSLSREHPLFLQKMARCHNIIIKKDIKTSLHQHFTAFKNLYKELNSLLSPRENYSIPPIHQDAYFYQLTLLLKEVSQADVRFIHTLQELESLTGSDSSWIVLINHIALEQRQLLQICSKHSIQLKSMGY</sequence>
<name>A0AAE3L1Z5_9FIRM</name>
<protein>
    <submittedName>
        <fullName evidence="1">DUF2935 domain-containing protein</fullName>
    </submittedName>
</protein>
<evidence type="ECO:0000313" key="2">
    <source>
        <dbReference type="Proteomes" id="UP001205748"/>
    </source>
</evidence>
<accession>A0AAE3L1Z5</accession>
<evidence type="ECO:0000313" key="1">
    <source>
        <dbReference type="EMBL" id="MCR1897734.1"/>
    </source>
</evidence>
<dbReference type="AlphaFoldDB" id="A0AAE3L1Z5"/>
<dbReference type="SUPFAM" id="SSF158430">
    <property type="entry name" value="Bacillus cereus metalloprotein-like"/>
    <property type="match status" value="1"/>
</dbReference>
<organism evidence="1 2">
    <name type="scientific">Irregularibacter muris</name>
    <dbReference type="NCBI Taxonomy" id="1796619"/>
    <lineage>
        <taxon>Bacteria</taxon>
        <taxon>Bacillati</taxon>
        <taxon>Bacillota</taxon>
        <taxon>Clostridia</taxon>
        <taxon>Eubacteriales</taxon>
        <taxon>Eubacteriaceae</taxon>
        <taxon>Irregularibacter</taxon>
    </lineage>
</organism>
<dbReference type="Proteomes" id="UP001205748">
    <property type="component" value="Unassembled WGS sequence"/>
</dbReference>
<dbReference type="Gene3D" id="1.20.1260.120">
    <property type="entry name" value="Protein of unknown function DUF2935"/>
    <property type="match status" value="1"/>
</dbReference>